<gene>
    <name evidence="1" type="ORF">SAMN04488125_110100</name>
</gene>
<name>A0A1I4FPV2_9HYPH</name>
<organism evidence="1 2">
    <name type="scientific">Methylorubrum salsuginis</name>
    <dbReference type="NCBI Taxonomy" id="414703"/>
    <lineage>
        <taxon>Bacteria</taxon>
        <taxon>Pseudomonadati</taxon>
        <taxon>Pseudomonadota</taxon>
        <taxon>Alphaproteobacteria</taxon>
        <taxon>Hyphomicrobiales</taxon>
        <taxon>Methylobacteriaceae</taxon>
        <taxon>Methylorubrum</taxon>
    </lineage>
</organism>
<dbReference type="STRING" id="414703.SAMN04488125_110100"/>
<accession>A0A1I4FPV2</accession>
<dbReference type="Proteomes" id="UP000198804">
    <property type="component" value="Unassembled WGS sequence"/>
</dbReference>
<sequence>MKIQKVDAEKIENGAWVGEIPDMGDLRLKTKGLNNAGFRKLQQTLMAAVPRQDRHQGRLPPKVMDEISAKCLLNHALIDWENLEDENGQPIPYSKDQARAFLTDPAYRPFFDACVYAATVVGEEQAAADEADEGNSQTA</sequence>
<evidence type="ECO:0000313" key="1">
    <source>
        <dbReference type="EMBL" id="SFL18621.1"/>
    </source>
</evidence>
<evidence type="ECO:0000313" key="2">
    <source>
        <dbReference type="Proteomes" id="UP000198804"/>
    </source>
</evidence>
<dbReference type="EMBL" id="FOSV01000010">
    <property type="protein sequence ID" value="SFL18621.1"/>
    <property type="molecule type" value="Genomic_DNA"/>
</dbReference>
<protein>
    <submittedName>
        <fullName evidence="1">Uncharacterized protein</fullName>
    </submittedName>
</protein>
<proteinExistence type="predicted"/>
<keyword evidence="2" id="KW-1185">Reference proteome</keyword>
<reference evidence="2" key="1">
    <citation type="submission" date="2016-10" db="EMBL/GenBank/DDBJ databases">
        <authorList>
            <person name="Varghese N."/>
            <person name="Submissions S."/>
        </authorList>
    </citation>
    <scope>NUCLEOTIDE SEQUENCE [LARGE SCALE GENOMIC DNA]</scope>
    <source>
        <strain evidence="2">CGMCC 1.6474</strain>
    </source>
</reference>
<dbReference type="AlphaFoldDB" id="A0A1I4FPV2"/>